<dbReference type="RefSeq" id="WP_216245625.1">
    <property type="nucleotide sequence ID" value="NZ_JABACJ020000044.1"/>
</dbReference>
<evidence type="ECO:0000256" key="3">
    <source>
        <dbReference type="ARBA" id="ARBA00023163"/>
    </source>
</evidence>
<dbReference type="PROSITE" id="PS00041">
    <property type="entry name" value="HTH_ARAC_FAMILY_1"/>
    <property type="match status" value="1"/>
</dbReference>
<proteinExistence type="predicted"/>
<name>A0ABS6DB74_9FIRM</name>
<evidence type="ECO:0000313" key="6">
    <source>
        <dbReference type="Proteomes" id="UP000723714"/>
    </source>
</evidence>
<comment type="caution">
    <text evidence="5">The sequence shown here is derived from an EMBL/GenBank/DDBJ whole genome shotgun (WGS) entry which is preliminary data.</text>
</comment>
<organism evidence="5 6">
    <name type="scientific">Faecalicatena faecalis</name>
    <dbReference type="NCBI Taxonomy" id="2726362"/>
    <lineage>
        <taxon>Bacteria</taxon>
        <taxon>Bacillati</taxon>
        <taxon>Bacillota</taxon>
        <taxon>Clostridia</taxon>
        <taxon>Lachnospirales</taxon>
        <taxon>Lachnospiraceae</taxon>
        <taxon>Faecalicatena</taxon>
    </lineage>
</organism>
<keyword evidence="3" id="KW-0804">Transcription</keyword>
<keyword evidence="6" id="KW-1185">Reference proteome</keyword>
<dbReference type="PANTHER" id="PTHR43280:SF28">
    <property type="entry name" value="HTH-TYPE TRANSCRIPTIONAL ACTIVATOR RHAS"/>
    <property type="match status" value="1"/>
</dbReference>
<evidence type="ECO:0000256" key="2">
    <source>
        <dbReference type="ARBA" id="ARBA00023125"/>
    </source>
</evidence>
<dbReference type="PANTHER" id="PTHR43280">
    <property type="entry name" value="ARAC-FAMILY TRANSCRIPTIONAL REGULATOR"/>
    <property type="match status" value="1"/>
</dbReference>
<feature type="domain" description="HTH araC/xylS-type" evidence="4">
    <location>
        <begin position="221"/>
        <end position="317"/>
    </location>
</feature>
<sequence length="330" mass="38802">MKQTLQSILTASDAALFPDISKSCSQNSVLCITESDVFRCNEEIAVFLQDPDFQNRLCKQDFVDILFVLKGNCTCKFYKTDLTIAPESVFLSRHSFCMIPHQVIHSFSPDHGCQILHIFFKLDSLRSHYSDLISANNTLLLFFSNMLYQSHYWNYLYFSVSYTDKLDTLLAEMYEEFYRKQIYHQNMLYYSSGTLFTLMERQLFSQISVSPSNPLRLVRYDQIYSYICDNYPMTSARKIAEHFHISQSYLYKLFHENGTTVTTVIQEIRLQQTRSLLEQSDLSIQNIAELVGYHDLTYFIKLFKRNFSITPYQYRKKYQSAKNLSQSTES</sequence>
<dbReference type="InterPro" id="IPR018060">
    <property type="entry name" value="HTH_AraC"/>
</dbReference>
<dbReference type="InterPro" id="IPR018062">
    <property type="entry name" value="HTH_AraC-typ_CS"/>
</dbReference>
<keyword evidence="1" id="KW-0805">Transcription regulation</keyword>
<evidence type="ECO:0000256" key="1">
    <source>
        <dbReference type="ARBA" id="ARBA00023015"/>
    </source>
</evidence>
<gene>
    <name evidence="5" type="ORF">HGO97_023275</name>
</gene>
<dbReference type="EMBL" id="JABACJ020000044">
    <property type="protein sequence ID" value="MBU3878723.1"/>
    <property type="molecule type" value="Genomic_DNA"/>
</dbReference>
<dbReference type="SMART" id="SM00342">
    <property type="entry name" value="HTH_ARAC"/>
    <property type="match status" value="1"/>
</dbReference>
<keyword evidence="2" id="KW-0238">DNA-binding</keyword>
<evidence type="ECO:0000313" key="5">
    <source>
        <dbReference type="EMBL" id="MBU3878723.1"/>
    </source>
</evidence>
<protein>
    <submittedName>
        <fullName evidence="5">Helix-turn-helix transcriptional regulator</fullName>
    </submittedName>
</protein>
<evidence type="ECO:0000259" key="4">
    <source>
        <dbReference type="PROSITE" id="PS01124"/>
    </source>
</evidence>
<accession>A0ABS6DB74</accession>
<dbReference type="Pfam" id="PF12833">
    <property type="entry name" value="HTH_18"/>
    <property type="match status" value="1"/>
</dbReference>
<dbReference type="Proteomes" id="UP000723714">
    <property type="component" value="Unassembled WGS sequence"/>
</dbReference>
<reference evidence="5 6" key="1">
    <citation type="submission" date="2021-06" db="EMBL/GenBank/DDBJ databases">
        <title>Faecalicatena sp. nov. isolated from porcine feces.</title>
        <authorList>
            <person name="Oh B.S."/>
            <person name="Lee J.H."/>
        </authorList>
    </citation>
    <scope>NUCLEOTIDE SEQUENCE [LARGE SCALE GENOMIC DNA]</scope>
    <source>
        <strain evidence="5 6">AGMB00832</strain>
    </source>
</reference>
<dbReference type="PROSITE" id="PS01124">
    <property type="entry name" value="HTH_ARAC_FAMILY_2"/>
    <property type="match status" value="1"/>
</dbReference>